<gene>
    <name evidence="1" type="ORF">DK849_00915</name>
</gene>
<dbReference type="GO" id="GO:0016740">
    <property type="term" value="F:transferase activity"/>
    <property type="evidence" value="ECO:0007669"/>
    <property type="project" value="UniProtKB-KW"/>
</dbReference>
<dbReference type="Proteomes" id="UP000249865">
    <property type="component" value="Chromosome"/>
</dbReference>
<evidence type="ECO:0000313" key="2">
    <source>
        <dbReference type="Proteomes" id="UP000249865"/>
    </source>
</evidence>
<dbReference type="EMBL" id="CP030103">
    <property type="protein sequence ID" value="AWX42644.1"/>
    <property type="molecule type" value="Genomic_DNA"/>
</dbReference>
<sequence length="97" mass="11027">MDKEKIYKLANDLLFIPSDDVVAITNELHSAIDLALEELASIDLSNVKPMSHINEKPIDFSLLRKDEVKLDYLIAKKDLLNNASNKDDNFVIMKKVI</sequence>
<dbReference type="Pfam" id="PF02686">
    <property type="entry name" value="GatC"/>
    <property type="match status" value="1"/>
</dbReference>
<dbReference type="InterPro" id="IPR036113">
    <property type="entry name" value="Asp/Glu-ADT_sf_sub_c"/>
</dbReference>
<accession>A0A2Z4LLT4</accession>
<evidence type="ECO:0000313" key="1">
    <source>
        <dbReference type="EMBL" id="AWX42644.1"/>
    </source>
</evidence>
<dbReference type="KEGG" id="mclo:DK849_00915"/>
<keyword evidence="1" id="KW-0808">Transferase</keyword>
<dbReference type="GO" id="GO:0006450">
    <property type="term" value="P:regulation of translational fidelity"/>
    <property type="evidence" value="ECO:0007669"/>
    <property type="project" value="InterPro"/>
</dbReference>
<name>A0A2Z4LLT4_9BACT</name>
<dbReference type="RefSeq" id="WP_029330079.1">
    <property type="nucleotide sequence ID" value="NZ_CP030103.1"/>
</dbReference>
<dbReference type="AlphaFoldDB" id="A0A2Z4LLT4"/>
<keyword evidence="2" id="KW-1185">Reference proteome</keyword>
<organism evidence="1 2">
    <name type="scientific">Metamycoplasma cloacale</name>
    <dbReference type="NCBI Taxonomy" id="92401"/>
    <lineage>
        <taxon>Bacteria</taxon>
        <taxon>Bacillati</taxon>
        <taxon>Mycoplasmatota</taxon>
        <taxon>Mycoplasmoidales</taxon>
        <taxon>Metamycoplasmataceae</taxon>
        <taxon>Metamycoplasma</taxon>
    </lineage>
</organism>
<dbReference type="SUPFAM" id="SSF141000">
    <property type="entry name" value="Glu-tRNAGln amidotransferase C subunit"/>
    <property type="match status" value="1"/>
</dbReference>
<dbReference type="InterPro" id="IPR003837">
    <property type="entry name" value="GatC"/>
</dbReference>
<proteinExistence type="predicted"/>
<reference evidence="2" key="1">
    <citation type="submission" date="2018-06" db="EMBL/GenBank/DDBJ databases">
        <title>Complete genome sequences of Mycoplasma anatis, M. anseris and M. cloacale type strains.</title>
        <authorList>
            <person name="Grozner D."/>
            <person name="Forro B."/>
            <person name="Sulyok K.M."/>
            <person name="Marton S."/>
            <person name="Kreizinger Z."/>
            <person name="Banyai K."/>
            <person name="Gyuranecz M."/>
        </authorList>
    </citation>
    <scope>NUCLEOTIDE SEQUENCE [LARGE SCALE GENOMIC DNA]</scope>
    <source>
        <strain evidence="2">NCTC 10199</strain>
    </source>
</reference>
<protein>
    <submittedName>
        <fullName evidence="1">Glutamyl-tRNA amidotransferase</fullName>
    </submittedName>
</protein>